<dbReference type="RefSeq" id="WP_201693322.1">
    <property type="nucleotide sequence ID" value="NZ_JAEQND010000021.1"/>
</dbReference>
<feature type="transmembrane region" description="Helical" evidence="1">
    <location>
        <begin position="85"/>
        <end position="111"/>
    </location>
</feature>
<keyword evidence="1" id="KW-0812">Transmembrane</keyword>
<keyword evidence="1" id="KW-1133">Transmembrane helix</keyword>
<dbReference type="Proteomes" id="UP000622707">
    <property type="component" value="Unassembled WGS sequence"/>
</dbReference>
<feature type="transmembrane region" description="Helical" evidence="1">
    <location>
        <begin position="6"/>
        <end position="26"/>
    </location>
</feature>
<dbReference type="EMBL" id="JAEQND010000021">
    <property type="protein sequence ID" value="MBL0428684.1"/>
    <property type="molecule type" value="Genomic_DNA"/>
</dbReference>
<evidence type="ECO:0000313" key="2">
    <source>
        <dbReference type="EMBL" id="MBL0428684.1"/>
    </source>
</evidence>
<comment type="caution">
    <text evidence="2">The sequence shown here is derived from an EMBL/GenBank/DDBJ whole genome shotgun (WGS) entry which is preliminary data.</text>
</comment>
<reference evidence="2 3" key="1">
    <citation type="journal article" date="2017" name="Int. J. Syst. Evol. Microbiol.">
        <title>Ramlibacter alkalitolerans sp. nov., alkali-tolerant bacterium isolated from soil of ginseng.</title>
        <authorList>
            <person name="Lee D.H."/>
            <person name="Cha C.J."/>
        </authorList>
    </citation>
    <scope>NUCLEOTIDE SEQUENCE [LARGE SCALE GENOMIC DNA]</scope>
    <source>
        <strain evidence="2 3">KACC 19305</strain>
    </source>
</reference>
<feature type="transmembrane region" description="Helical" evidence="1">
    <location>
        <begin position="38"/>
        <end position="58"/>
    </location>
</feature>
<organism evidence="2 3">
    <name type="scientific">Ramlibacter alkalitolerans</name>
    <dbReference type="NCBI Taxonomy" id="2039631"/>
    <lineage>
        <taxon>Bacteria</taxon>
        <taxon>Pseudomonadati</taxon>
        <taxon>Pseudomonadota</taxon>
        <taxon>Betaproteobacteria</taxon>
        <taxon>Burkholderiales</taxon>
        <taxon>Comamonadaceae</taxon>
        <taxon>Ramlibacter</taxon>
    </lineage>
</organism>
<proteinExistence type="predicted"/>
<feature type="transmembrane region" description="Helical" evidence="1">
    <location>
        <begin position="310"/>
        <end position="330"/>
    </location>
</feature>
<sequence>MAITAGGILVGAVVSSVYLALVLGAYKMGVVPAEIPFLALLLVPVAVLFAIGGAYASAWHTRWGDLRPLADARVAQSVTTSTSNLLGALFSTGGLMLVAGMLVGAFVYLGAQIRRRIVARALSIRVISLAQIAGALRQEAGRIKYSGPAGILNAVGLYFPTILIGMWYGAQNLGWFALMLRLAVYPTLAFTAGASQSFLAEVSAAARNNPADISARYARTKTLLTVLGTVAAIVCLCGPMLVGVLLGAAKWSGAGWTLFALAPVVLVQVVASPLSPAITVLGHERWILLWDVARSSSIVLAITACGLLHLPYEIALCAYSIIMAVTYAVMLRKMDSMLMLVRR</sequence>
<evidence type="ECO:0008006" key="4">
    <source>
        <dbReference type="Google" id="ProtNLM"/>
    </source>
</evidence>
<feature type="transmembrane region" description="Helical" evidence="1">
    <location>
        <begin position="151"/>
        <end position="170"/>
    </location>
</feature>
<feature type="transmembrane region" description="Helical" evidence="1">
    <location>
        <begin position="182"/>
        <end position="202"/>
    </location>
</feature>
<feature type="transmembrane region" description="Helical" evidence="1">
    <location>
        <begin position="286"/>
        <end position="304"/>
    </location>
</feature>
<keyword evidence="3" id="KW-1185">Reference proteome</keyword>
<evidence type="ECO:0000313" key="3">
    <source>
        <dbReference type="Proteomes" id="UP000622707"/>
    </source>
</evidence>
<accession>A0ABS1JWU5</accession>
<evidence type="ECO:0000256" key="1">
    <source>
        <dbReference type="SAM" id="Phobius"/>
    </source>
</evidence>
<keyword evidence="1" id="KW-0472">Membrane</keyword>
<feature type="transmembrane region" description="Helical" evidence="1">
    <location>
        <begin position="254"/>
        <end position="274"/>
    </location>
</feature>
<name>A0ABS1JWU5_9BURK</name>
<protein>
    <recommendedName>
        <fullName evidence="4">Polysaccharide biosynthesis protein</fullName>
    </recommendedName>
</protein>
<gene>
    <name evidence="2" type="ORF">JI746_26490</name>
</gene>
<feature type="transmembrane region" description="Helical" evidence="1">
    <location>
        <begin position="223"/>
        <end position="248"/>
    </location>
</feature>